<organism evidence="2 3">
    <name type="scientific">Escallonia herrerae</name>
    <dbReference type="NCBI Taxonomy" id="1293975"/>
    <lineage>
        <taxon>Eukaryota</taxon>
        <taxon>Viridiplantae</taxon>
        <taxon>Streptophyta</taxon>
        <taxon>Embryophyta</taxon>
        <taxon>Tracheophyta</taxon>
        <taxon>Spermatophyta</taxon>
        <taxon>Magnoliopsida</taxon>
        <taxon>eudicotyledons</taxon>
        <taxon>Gunneridae</taxon>
        <taxon>Pentapetalae</taxon>
        <taxon>asterids</taxon>
        <taxon>campanulids</taxon>
        <taxon>Escalloniales</taxon>
        <taxon>Escalloniaceae</taxon>
        <taxon>Escallonia</taxon>
    </lineage>
</organism>
<gene>
    <name evidence="2" type="ORF">RJ639_037989</name>
</gene>
<feature type="compositionally biased region" description="Basic and acidic residues" evidence="1">
    <location>
        <begin position="140"/>
        <end position="166"/>
    </location>
</feature>
<feature type="compositionally biased region" description="Pro residues" evidence="1">
    <location>
        <begin position="51"/>
        <end position="64"/>
    </location>
</feature>
<feature type="region of interest" description="Disordered" evidence="1">
    <location>
        <begin position="119"/>
        <end position="196"/>
    </location>
</feature>
<feature type="region of interest" description="Disordered" evidence="1">
    <location>
        <begin position="43"/>
        <end position="76"/>
    </location>
</feature>
<feature type="compositionally biased region" description="Polar residues" evidence="1">
    <location>
        <begin position="167"/>
        <end position="183"/>
    </location>
</feature>
<evidence type="ECO:0000313" key="2">
    <source>
        <dbReference type="EMBL" id="KAK3028768.1"/>
    </source>
</evidence>
<dbReference type="Proteomes" id="UP001188597">
    <property type="component" value="Unassembled WGS sequence"/>
</dbReference>
<sequence length="307" mass="34000">MRIRKHARISQLLNPISANHSSDQAPLKATPYICQLNQSPWDVMTFSPSPDSSPPPQLPPPPPLQAEENDSFTNNGTLEESIGAFASLCVVASVKLEEEEKKDALKNINDGATIMKKREKEDQLDLQRDEDSFSISSSKTGERAWHCNKDSKEGHTKCQHHLDLQSHNKNLGQPVTKKSNKSPPFQKRRPPRAKKPLSCTNANEFYYYSGFGPLWGKKRGPNRAAPNRTAVAAATTFCNDKTLPDESAIVDQAMVQAASIASSSTEDEAYLVNKPVGRFNALLCVGQFFPDSPDRLDEFTNFNKGQS</sequence>
<reference evidence="2" key="1">
    <citation type="submission" date="2022-12" db="EMBL/GenBank/DDBJ databases">
        <title>Draft genome assemblies for two species of Escallonia (Escalloniales).</title>
        <authorList>
            <person name="Chanderbali A."/>
            <person name="Dervinis C."/>
            <person name="Anghel I."/>
            <person name="Soltis D."/>
            <person name="Soltis P."/>
            <person name="Zapata F."/>
        </authorList>
    </citation>
    <scope>NUCLEOTIDE SEQUENCE</scope>
    <source>
        <strain evidence="2">UCBG64.0493</strain>
        <tissue evidence="2">Leaf</tissue>
    </source>
</reference>
<name>A0AA89B711_9ASTE</name>
<evidence type="ECO:0000256" key="1">
    <source>
        <dbReference type="SAM" id="MobiDB-lite"/>
    </source>
</evidence>
<dbReference type="AlphaFoldDB" id="A0AA89B711"/>
<accession>A0AA89B711</accession>
<dbReference type="PANTHER" id="PTHR34680:SF3">
    <property type="entry name" value="EXPRESSED PROTEIN"/>
    <property type="match status" value="1"/>
</dbReference>
<dbReference type="PANTHER" id="PTHR34680">
    <property type="entry name" value="EXPRESSED PROTEIN"/>
    <property type="match status" value="1"/>
</dbReference>
<comment type="caution">
    <text evidence="2">The sequence shown here is derived from an EMBL/GenBank/DDBJ whole genome shotgun (WGS) entry which is preliminary data.</text>
</comment>
<proteinExistence type="predicted"/>
<keyword evidence="3" id="KW-1185">Reference proteome</keyword>
<evidence type="ECO:0000313" key="3">
    <source>
        <dbReference type="Proteomes" id="UP001188597"/>
    </source>
</evidence>
<protein>
    <submittedName>
        <fullName evidence="2">Uncharacterized protein</fullName>
    </submittedName>
</protein>
<dbReference type="EMBL" id="JAVXUP010000404">
    <property type="protein sequence ID" value="KAK3028768.1"/>
    <property type="molecule type" value="Genomic_DNA"/>
</dbReference>
<feature type="compositionally biased region" description="Basic and acidic residues" evidence="1">
    <location>
        <begin position="119"/>
        <end position="131"/>
    </location>
</feature>
<feature type="compositionally biased region" description="Basic residues" evidence="1">
    <location>
        <begin position="186"/>
        <end position="195"/>
    </location>
</feature>